<comment type="similarity">
    <text evidence="3">Belongs to the OpgD/OpgG family.</text>
</comment>
<dbReference type="EMBL" id="LSNE01000007">
    <property type="protein sequence ID" value="KXI28304.1"/>
    <property type="molecule type" value="Genomic_DNA"/>
</dbReference>
<dbReference type="GO" id="GO:0030288">
    <property type="term" value="C:outer membrane-bounded periplasmic space"/>
    <property type="evidence" value="ECO:0007669"/>
    <property type="project" value="TreeGrafter"/>
</dbReference>
<name>A0A135ZZB4_9ALTE</name>
<evidence type="ECO:0000256" key="5">
    <source>
        <dbReference type="ARBA" id="ARBA00022764"/>
    </source>
</evidence>
<dbReference type="AlphaFoldDB" id="A0A135ZZB4"/>
<protein>
    <recommendedName>
        <fullName evidence="7">Glucan biosynthesis periplasmic MdoG C-terminal domain-containing protein</fullName>
    </recommendedName>
</protein>
<dbReference type="STRING" id="1799789.AX660_18210"/>
<dbReference type="InterPro" id="IPR013783">
    <property type="entry name" value="Ig-like_fold"/>
</dbReference>
<evidence type="ECO:0000256" key="6">
    <source>
        <dbReference type="SAM" id="SignalP"/>
    </source>
</evidence>
<comment type="subcellular location">
    <subcellularLocation>
        <location evidence="1">Periplasm</location>
    </subcellularLocation>
</comment>
<evidence type="ECO:0000256" key="3">
    <source>
        <dbReference type="ARBA" id="ARBA00009284"/>
    </source>
</evidence>
<dbReference type="OrthoDB" id="335750at2"/>
<dbReference type="GO" id="GO:0030246">
    <property type="term" value="F:carbohydrate binding"/>
    <property type="evidence" value="ECO:0007669"/>
    <property type="project" value="InterPro"/>
</dbReference>
<dbReference type="PIRSF" id="PIRSF006281">
    <property type="entry name" value="MdoG"/>
    <property type="match status" value="1"/>
</dbReference>
<evidence type="ECO:0000256" key="4">
    <source>
        <dbReference type="ARBA" id="ARBA00022729"/>
    </source>
</evidence>
<dbReference type="SUPFAM" id="SSF81296">
    <property type="entry name" value="E set domains"/>
    <property type="match status" value="1"/>
</dbReference>
<dbReference type="InterPro" id="IPR014438">
    <property type="entry name" value="Glucan_biosyn_MdoG/MdoD"/>
</dbReference>
<accession>A0A135ZZB4</accession>
<comment type="caution">
    <text evidence="8">The sequence shown here is derived from an EMBL/GenBank/DDBJ whole genome shotgun (WGS) entry which is preliminary data.</text>
</comment>
<reference evidence="9" key="1">
    <citation type="submission" date="2016-02" db="EMBL/GenBank/DDBJ databases">
        <authorList>
            <person name="Schultz-Johansen M."/>
            <person name="Glaring M.A."/>
            <person name="Bech P.K."/>
            <person name="Stougaard P."/>
        </authorList>
    </citation>
    <scope>NUCLEOTIDE SEQUENCE [LARGE SCALE GENOMIC DNA]</scope>
    <source>
        <strain evidence="9">S66</strain>
    </source>
</reference>
<evidence type="ECO:0000256" key="2">
    <source>
        <dbReference type="ARBA" id="ARBA00005001"/>
    </source>
</evidence>
<dbReference type="InterPro" id="IPR014718">
    <property type="entry name" value="GH-type_carb-bd"/>
</dbReference>
<dbReference type="Proteomes" id="UP000070299">
    <property type="component" value="Unassembled WGS sequence"/>
</dbReference>
<dbReference type="FunFam" id="2.70.98.10:FF:000001">
    <property type="entry name" value="Glucans biosynthesis protein G"/>
    <property type="match status" value="1"/>
</dbReference>
<dbReference type="RefSeq" id="WP_082768938.1">
    <property type="nucleotide sequence ID" value="NZ_LSNE01000007.1"/>
</dbReference>
<feature type="chain" id="PRO_5007469278" description="Glucan biosynthesis periplasmic MdoG C-terminal domain-containing protein" evidence="6">
    <location>
        <begin position="26"/>
        <end position="503"/>
    </location>
</feature>
<evidence type="ECO:0000313" key="9">
    <source>
        <dbReference type="Proteomes" id="UP000070299"/>
    </source>
</evidence>
<organism evidence="8 9">
    <name type="scientific">Paraglaciecola hydrolytica</name>
    <dbReference type="NCBI Taxonomy" id="1799789"/>
    <lineage>
        <taxon>Bacteria</taxon>
        <taxon>Pseudomonadati</taxon>
        <taxon>Pseudomonadota</taxon>
        <taxon>Gammaproteobacteria</taxon>
        <taxon>Alteromonadales</taxon>
        <taxon>Alteromonadaceae</taxon>
        <taxon>Paraglaciecola</taxon>
    </lineage>
</organism>
<dbReference type="GO" id="GO:0003824">
    <property type="term" value="F:catalytic activity"/>
    <property type="evidence" value="ECO:0007669"/>
    <property type="project" value="InterPro"/>
</dbReference>
<dbReference type="Gene3D" id="2.70.98.10">
    <property type="match status" value="1"/>
</dbReference>
<evidence type="ECO:0000259" key="7">
    <source>
        <dbReference type="Pfam" id="PF04349"/>
    </source>
</evidence>
<dbReference type="GO" id="GO:0051274">
    <property type="term" value="P:beta-glucan biosynthetic process"/>
    <property type="evidence" value="ECO:0007669"/>
    <property type="project" value="TreeGrafter"/>
</dbReference>
<dbReference type="Gene3D" id="2.60.40.10">
    <property type="entry name" value="Immunoglobulins"/>
    <property type="match status" value="1"/>
</dbReference>
<gene>
    <name evidence="8" type="ORF">AX660_18210</name>
</gene>
<dbReference type="PANTHER" id="PTHR30504:SF2">
    <property type="entry name" value="GLUCANS BIOSYNTHESIS PROTEIN G"/>
    <property type="match status" value="1"/>
</dbReference>
<keyword evidence="9" id="KW-1185">Reference proteome</keyword>
<feature type="domain" description="Glucan biosynthesis periplasmic MdoG C-terminal" evidence="7">
    <location>
        <begin position="34"/>
        <end position="501"/>
    </location>
</feature>
<dbReference type="PROSITE" id="PS51257">
    <property type="entry name" value="PROKAR_LIPOPROTEIN"/>
    <property type="match status" value="1"/>
</dbReference>
<proteinExistence type="inferred from homology"/>
<dbReference type="InterPro" id="IPR014756">
    <property type="entry name" value="Ig_E-set"/>
</dbReference>
<dbReference type="InterPro" id="IPR007444">
    <property type="entry name" value="Glucan_biosyn_MdoG_C"/>
</dbReference>
<dbReference type="PANTHER" id="PTHR30504">
    <property type="entry name" value="GLUCANS BIOSYNTHESIS PROTEIN"/>
    <property type="match status" value="1"/>
</dbReference>
<keyword evidence="5" id="KW-0574">Periplasm</keyword>
<dbReference type="Pfam" id="PF04349">
    <property type="entry name" value="MdoG"/>
    <property type="match status" value="1"/>
</dbReference>
<dbReference type="SUPFAM" id="SSF74650">
    <property type="entry name" value="Galactose mutarotase-like"/>
    <property type="match status" value="1"/>
</dbReference>
<comment type="pathway">
    <text evidence="2">Glycan metabolism; osmoregulated periplasmic glucan (OPG) biosynthesis.</text>
</comment>
<evidence type="ECO:0000256" key="1">
    <source>
        <dbReference type="ARBA" id="ARBA00004418"/>
    </source>
</evidence>
<keyword evidence="4 6" id="KW-0732">Signal</keyword>
<feature type="signal peptide" evidence="6">
    <location>
        <begin position="1"/>
        <end position="25"/>
    </location>
</feature>
<sequence length="503" mass="57348">MLNRLNILLTIIAACLFCLSVSASAEDERPTHPFNRAWLDERAKELALQNYVEQKLPADSPLNNLDYDDYRKIQFQRSATIWSKEDRNFRLSPMHPGFLFKTPVKLNLVVGGVARRILYTSEIFNYDKEQQAAKESQAPGYSGFKLTTPINKPDVWDEFLVYQGGSYFRALGKDNWYGLSARGLAINTAKPSGEEFPAFTEFWIERPKEQANKLVIHALLESPSLTGAFTFIATPGDKTVIEVKSTLYPRRKITSFGIAPLTSMYLFNDLNRNRFDDFRPAVHDSDGLFMLNSNNEKIWRPLANPRKLQVSVFKDKSMKGFGLFQRHREFRDFDDMEAHYEARPSAWVEPVGTWGPGHVELVEIPTNSEIHDNIVAFWQPDEALEAQKPYSFHYKVSWSSLFAIEDKGGRIVSSASGRSLGSDTIRDYVIDYSSTGLPDDLVVNATSSTGKIVGTVQKFIPQTGLYRVVVKFEPGNQEFSELRVSLSSKDKPWGETWLYRWSR</sequence>
<dbReference type="InterPro" id="IPR011013">
    <property type="entry name" value="Gal_mutarotase_sf_dom"/>
</dbReference>
<evidence type="ECO:0000313" key="8">
    <source>
        <dbReference type="EMBL" id="KXI28304.1"/>
    </source>
</evidence>
<dbReference type="UniPathway" id="UPA00637"/>